<keyword evidence="3 7" id="KW-0436">Ligase</keyword>
<dbReference type="EC" id="6.3.5.7" evidence="7"/>
<feature type="active site" description="Charge relay system" evidence="7">
    <location>
        <position position="77"/>
    </location>
</feature>
<dbReference type="InterPro" id="IPR000120">
    <property type="entry name" value="Amidase"/>
</dbReference>
<dbReference type="InterPro" id="IPR036928">
    <property type="entry name" value="AS_sf"/>
</dbReference>
<dbReference type="GO" id="GO:0030956">
    <property type="term" value="C:glutamyl-tRNA(Gln) amidotransferase complex"/>
    <property type="evidence" value="ECO:0007669"/>
    <property type="project" value="InterPro"/>
</dbReference>
<sequence>MTEYSTITQFHEALYAGEVSCESTVRQFLDKIERTRHLNAFLEVYANEALDRAKELDRKIQHGERLGPLAGVVVGIKDVICYKDHKVSAASRILEGFTSLFSATAVDRLLQADAIIIGNLNCDEFAMGSTNENSAFGKVLNALDNTRVPGGSSGGSAVAVQAGLCHISLGSDTGGSVRQPADFCGIVGLKPTYGRISRHGLIAYASSFDQIGIFGKVIADVATVLQVIAGPDEFDSTASQKPVPKYVDQVFDNNKARKFAFLSEALHHDGLDTEMKAGFEAFFDKLETSGHTVSGVPFEYLDYIVPAYYVLTTAEASSNLSRYDGIKYGYQTPLKGLDLNEFYKKNRSEAFGKEVKKRILLGTFVLSSGYYDAYYSKAQKVRRLVAEKLDEILEEYDAILIPTSPTPAFKIGEKLDDPIAMYLADIYTVLANLTGVPAISVPLQRHSNGMPYGLQVISKKFDEANLLQIAHNLLQLQQVSIG</sequence>
<comment type="catalytic activity">
    <reaction evidence="7">
        <text>L-glutamyl-tRNA(Gln) + L-glutamine + ATP + H2O = L-glutaminyl-tRNA(Gln) + L-glutamate + ADP + phosphate + H(+)</text>
        <dbReference type="Rhea" id="RHEA:17521"/>
        <dbReference type="Rhea" id="RHEA-COMP:9681"/>
        <dbReference type="Rhea" id="RHEA-COMP:9684"/>
        <dbReference type="ChEBI" id="CHEBI:15377"/>
        <dbReference type="ChEBI" id="CHEBI:15378"/>
        <dbReference type="ChEBI" id="CHEBI:29985"/>
        <dbReference type="ChEBI" id="CHEBI:30616"/>
        <dbReference type="ChEBI" id="CHEBI:43474"/>
        <dbReference type="ChEBI" id="CHEBI:58359"/>
        <dbReference type="ChEBI" id="CHEBI:78520"/>
        <dbReference type="ChEBI" id="CHEBI:78521"/>
        <dbReference type="ChEBI" id="CHEBI:456216"/>
        <dbReference type="EC" id="6.3.5.7"/>
    </reaction>
</comment>
<feature type="active site" description="Charge relay system" evidence="7">
    <location>
        <position position="152"/>
    </location>
</feature>
<keyword evidence="4 7" id="KW-0547">Nucleotide-binding</keyword>
<dbReference type="GO" id="GO:0050567">
    <property type="term" value="F:glutaminyl-tRNA synthase (glutamine-hydrolyzing) activity"/>
    <property type="evidence" value="ECO:0007669"/>
    <property type="project" value="UniProtKB-UniRule"/>
</dbReference>
<feature type="active site" description="Acyl-ester intermediate" evidence="7">
    <location>
        <position position="176"/>
    </location>
</feature>
<evidence type="ECO:0000313" key="10">
    <source>
        <dbReference type="Proteomes" id="UP000220133"/>
    </source>
</evidence>
<protein>
    <recommendedName>
        <fullName evidence="2 7">Glutamyl-tRNA(Gln) amidotransferase subunit A</fullName>
        <shortName evidence="7">Glu-ADT subunit A</shortName>
        <ecNumber evidence="7">6.3.5.7</ecNumber>
    </recommendedName>
</protein>
<dbReference type="SUPFAM" id="SSF75304">
    <property type="entry name" value="Amidase signature (AS) enzymes"/>
    <property type="match status" value="1"/>
</dbReference>
<dbReference type="NCBIfam" id="TIGR00132">
    <property type="entry name" value="gatA"/>
    <property type="match status" value="1"/>
</dbReference>
<dbReference type="Pfam" id="PF01425">
    <property type="entry name" value="Amidase"/>
    <property type="match status" value="1"/>
</dbReference>
<evidence type="ECO:0000259" key="8">
    <source>
        <dbReference type="Pfam" id="PF01425"/>
    </source>
</evidence>
<dbReference type="RefSeq" id="WP_098193551.1">
    <property type="nucleotide sequence ID" value="NZ_CP023777.1"/>
</dbReference>
<dbReference type="GO" id="GO:0006412">
    <property type="term" value="P:translation"/>
    <property type="evidence" value="ECO:0007669"/>
    <property type="project" value="UniProtKB-UniRule"/>
</dbReference>
<evidence type="ECO:0000256" key="6">
    <source>
        <dbReference type="ARBA" id="ARBA00022917"/>
    </source>
</evidence>
<reference evidence="9 10" key="1">
    <citation type="submission" date="2017-10" db="EMBL/GenBank/DDBJ databases">
        <title>Paenichitinophaga pekingensis gen. nov., sp. nov., isolated from activated sludge.</title>
        <authorList>
            <person name="Jin D."/>
            <person name="Kong X."/>
            <person name="Deng Y."/>
            <person name="Bai Z."/>
        </authorList>
    </citation>
    <scope>NUCLEOTIDE SEQUENCE [LARGE SCALE GENOMIC DNA]</scope>
    <source>
        <strain evidence="9 10">13</strain>
    </source>
</reference>
<comment type="similarity">
    <text evidence="7">Belongs to the amidase family. GatA subfamily.</text>
</comment>
<name>A0A291QT13_9BACT</name>
<proteinExistence type="inferred from homology"/>
<evidence type="ECO:0000256" key="1">
    <source>
        <dbReference type="ARBA" id="ARBA00011123"/>
    </source>
</evidence>
<dbReference type="Gene3D" id="3.90.1300.10">
    <property type="entry name" value="Amidase signature (AS) domain"/>
    <property type="match status" value="1"/>
</dbReference>
<accession>A0A291QT13</accession>
<dbReference type="OrthoDB" id="9811471at2"/>
<keyword evidence="6 7" id="KW-0648">Protein biosynthesis</keyword>
<evidence type="ECO:0000256" key="7">
    <source>
        <dbReference type="HAMAP-Rule" id="MF_00120"/>
    </source>
</evidence>
<dbReference type="AlphaFoldDB" id="A0A291QT13"/>
<dbReference type="KEGG" id="cbae:COR50_08215"/>
<feature type="domain" description="Amidase" evidence="8">
    <location>
        <begin position="24"/>
        <end position="467"/>
    </location>
</feature>
<dbReference type="EMBL" id="CP023777">
    <property type="protein sequence ID" value="ATL47169.1"/>
    <property type="molecule type" value="Genomic_DNA"/>
</dbReference>
<evidence type="ECO:0000256" key="3">
    <source>
        <dbReference type="ARBA" id="ARBA00022598"/>
    </source>
</evidence>
<dbReference type="GO" id="GO:0005524">
    <property type="term" value="F:ATP binding"/>
    <property type="evidence" value="ECO:0007669"/>
    <property type="project" value="UniProtKB-KW"/>
</dbReference>
<keyword evidence="9" id="KW-0808">Transferase</keyword>
<comment type="subunit">
    <text evidence="1 7">Heterotrimer of A, B and C subunits.</text>
</comment>
<evidence type="ECO:0000256" key="2">
    <source>
        <dbReference type="ARBA" id="ARBA00014428"/>
    </source>
</evidence>
<evidence type="ECO:0000313" key="9">
    <source>
        <dbReference type="EMBL" id="ATL47169.1"/>
    </source>
</evidence>
<dbReference type="PANTHER" id="PTHR11895:SF151">
    <property type="entry name" value="GLUTAMYL-TRNA(GLN) AMIDOTRANSFERASE SUBUNIT A"/>
    <property type="match status" value="1"/>
</dbReference>
<dbReference type="PANTHER" id="PTHR11895">
    <property type="entry name" value="TRANSAMIDASE"/>
    <property type="match status" value="1"/>
</dbReference>
<dbReference type="GO" id="GO:0016740">
    <property type="term" value="F:transferase activity"/>
    <property type="evidence" value="ECO:0007669"/>
    <property type="project" value="UniProtKB-KW"/>
</dbReference>
<dbReference type="InterPro" id="IPR023631">
    <property type="entry name" value="Amidase_dom"/>
</dbReference>
<organism evidence="9 10">
    <name type="scientific">Chitinophaga caeni</name>
    <dbReference type="NCBI Taxonomy" id="2029983"/>
    <lineage>
        <taxon>Bacteria</taxon>
        <taxon>Pseudomonadati</taxon>
        <taxon>Bacteroidota</taxon>
        <taxon>Chitinophagia</taxon>
        <taxon>Chitinophagales</taxon>
        <taxon>Chitinophagaceae</taxon>
        <taxon>Chitinophaga</taxon>
    </lineage>
</organism>
<evidence type="ECO:0000256" key="5">
    <source>
        <dbReference type="ARBA" id="ARBA00022840"/>
    </source>
</evidence>
<dbReference type="Proteomes" id="UP000220133">
    <property type="component" value="Chromosome"/>
</dbReference>
<comment type="function">
    <text evidence="7">Allows the formation of correctly charged Gln-tRNA(Gln) through the transamidation of misacylated Glu-tRNA(Gln) in organisms which lack glutaminyl-tRNA synthetase. The reaction takes place in the presence of glutamine and ATP through an activated gamma-phospho-Glu-tRNA(Gln).</text>
</comment>
<dbReference type="HAMAP" id="MF_00120">
    <property type="entry name" value="GatA"/>
    <property type="match status" value="1"/>
</dbReference>
<gene>
    <name evidence="7" type="primary">gatA</name>
    <name evidence="9" type="ORF">COR50_08215</name>
</gene>
<dbReference type="InterPro" id="IPR004412">
    <property type="entry name" value="GatA"/>
</dbReference>
<keyword evidence="10" id="KW-1185">Reference proteome</keyword>
<keyword evidence="5 7" id="KW-0067">ATP-binding</keyword>
<evidence type="ECO:0000256" key="4">
    <source>
        <dbReference type="ARBA" id="ARBA00022741"/>
    </source>
</evidence>